<gene>
    <name evidence="2" type="ORF">LNINA_LOCUS15079</name>
</gene>
<dbReference type="Proteomes" id="UP001497472">
    <property type="component" value="Unassembled WGS sequence"/>
</dbReference>
<sequence length="108" mass="11974">MSTLSDRYLDPHQDYVGDERPGQVESDHSEEDKQIGEGREGRDRDEREVDERCRSEEREAAKQRIHVGVAGAEALGEGGAQRHPASPGQHTDQPELVGHAAYNLITSL</sequence>
<evidence type="ECO:0000313" key="3">
    <source>
        <dbReference type="Proteomes" id="UP001497472"/>
    </source>
</evidence>
<evidence type="ECO:0000256" key="1">
    <source>
        <dbReference type="SAM" id="MobiDB-lite"/>
    </source>
</evidence>
<dbReference type="EMBL" id="CAVLEF010000283">
    <property type="protein sequence ID" value="CAK1556319.1"/>
    <property type="molecule type" value="Genomic_DNA"/>
</dbReference>
<evidence type="ECO:0000313" key="2">
    <source>
        <dbReference type="EMBL" id="CAK1556319.1"/>
    </source>
</evidence>
<comment type="caution">
    <text evidence="2">The sequence shown here is derived from an EMBL/GenBank/DDBJ whole genome shotgun (WGS) entry which is preliminary data.</text>
</comment>
<protein>
    <submittedName>
        <fullName evidence="2">Uncharacterized protein</fullName>
    </submittedName>
</protein>
<accession>A0AAV1K5U6</accession>
<reference evidence="2 3" key="1">
    <citation type="submission" date="2023-11" db="EMBL/GenBank/DDBJ databases">
        <authorList>
            <person name="Okamura Y."/>
        </authorList>
    </citation>
    <scope>NUCLEOTIDE SEQUENCE [LARGE SCALE GENOMIC DNA]</scope>
</reference>
<dbReference type="AlphaFoldDB" id="A0AAV1K5U6"/>
<proteinExistence type="predicted"/>
<name>A0AAV1K5U6_9NEOP</name>
<keyword evidence="3" id="KW-1185">Reference proteome</keyword>
<feature type="compositionally biased region" description="Basic and acidic residues" evidence="1">
    <location>
        <begin position="7"/>
        <end position="62"/>
    </location>
</feature>
<feature type="region of interest" description="Disordered" evidence="1">
    <location>
        <begin position="1"/>
        <end position="95"/>
    </location>
</feature>
<organism evidence="2 3">
    <name type="scientific">Leptosia nina</name>
    <dbReference type="NCBI Taxonomy" id="320188"/>
    <lineage>
        <taxon>Eukaryota</taxon>
        <taxon>Metazoa</taxon>
        <taxon>Ecdysozoa</taxon>
        <taxon>Arthropoda</taxon>
        <taxon>Hexapoda</taxon>
        <taxon>Insecta</taxon>
        <taxon>Pterygota</taxon>
        <taxon>Neoptera</taxon>
        <taxon>Endopterygota</taxon>
        <taxon>Lepidoptera</taxon>
        <taxon>Glossata</taxon>
        <taxon>Ditrysia</taxon>
        <taxon>Papilionoidea</taxon>
        <taxon>Pieridae</taxon>
        <taxon>Pierinae</taxon>
        <taxon>Leptosia</taxon>
    </lineage>
</organism>